<organism evidence="2 3">
    <name type="scientific">Rotaria sordida</name>
    <dbReference type="NCBI Taxonomy" id="392033"/>
    <lineage>
        <taxon>Eukaryota</taxon>
        <taxon>Metazoa</taxon>
        <taxon>Spiralia</taxon>
        <taxon>Gnathifera</taxon>
        <taxon>Rotifera</taxon>
        <taxon>Eurotatoria</taxon>
        <taxon>Bdelloidea</taxon>
        <taxon>Philodinida</taxon>
        <taxon>Philodinidae</taxon>
        <taxon>Rotaria</taxon>
    </lineage>
</organism>
<protein>
    <submittedName>
        <fullName evidence="2">Uncharacterized protein</fullName>
    </submittedName>
</protein>
<name>A0A815A8E6_9BILA</name>
<dbReference type="AlphaFoldDB" id="A0A815A8E6"/>
<gene>
    <name evidence="2" type="ORF">RFH988_LOCUS27190</name>
</gene>
<accession>A0A815A8E6</accession>
<evidence type="ECO:0000256" key="1">
    <source>
        <dbReference type="SAM" id="MobiDB-lite"/>
    </source>
</evidence>
<reference evidence="2" key="1">
    <citation type="submission" date="2021-02" db="EMBL/GenBank/DDBJ databases">
        <authorList>
            <person name="Nowell W R."/>
        </authorList>
    </citation>
    <scope>NUCLEOTIDE SEQUENCE</scope>
</reference>
<dbReference type="Proteomes" id="UP000663882">
    <property type="component" value="Unassembled WGS sequence"/>
</dbReference>
<feature type="region of interest" description="Disordered" evidence="1">
    <location>
        <begin position="43"/>
        <end position="70"/>
    </location>
</feature>
<dbReference type="EMBL" id="CAJNOO010002264">
    <property type="protein sequence ID" value="CAF1251357.1"/>
    <property type="molecule type" value="Genomic_DNA"/>
</dbReference>
<evidence type="ECO:0000313" key="2">
    <source>
        <dbReference type="EMBL" id="CAF1251357.1"/>
    </source>
</evidence>
<comment type="caution">
    <text evidence="2">The sequence shown here is derived from an EMBL/GenBank/DDBJ whole genome shotgun (WGS) entry which is preliminary data.</text>
</comment>
<sequence>MGSRCCRPCRCSCCNWSCGYCYWCWPCGCYCCTTTVDKRIQGPQVSPLPPIPPPLTPPPPPPPPPPQTPLPPIVIPQLDPTIFDRIVHDTDFSHIIYAEITVKQDFVFAFVLSASTV</sequence>
<evidence type="ECO:0000313" key="3">
    <source>
        <dbReference type="Proteomes" id="UP000663882"/>
    </source>
</evidence>
<feature type="compositionally biased region" description="Pro residues" evidence="1">
    <location>
        <begin position="46"/>
        <end position="70"/>
    </location>
</feature>
<proteinExistence type="predicted"/>